<dbReference type="Pfam" id="PF00107">
    <property type="entry name" value="ADH_zinc_N"/>
    <property type="match status" value="1"/>
</dbReference>
<dbReference type="EMBL" id="BSKO01000001">
    <property type="protein sequence ID" value="GLO67632.1"/>
    <property type="molecule type" value="Genomic_DNA"/>
</dbReference>
<proteinExistence type="predicted"/>
<dbReference type="InterPro" id="IPR020843">
    <property type="entry name" value="ER"/>
</dbReference>
<dbReference type="PANTHER" id="PTHR43205:SF7">
    <property type="entry name" value="PROSTAGLANDIN REDUCTASE 1"/>
    <property type="match status" value="1"/>
</dbReference>
<evidence type="ECO:0000259" key="3">
    <source>
        <dbReference type="SMART" id="SM00829"/>
    </source>
</evidence>
<dbReference type="PANTHER" id="PTHR43205">
    <property type="entry name" value="PROSTAGLANDIN REDUCTASE"/>
    <property type="match status" value="1"/>
</dbReference>
<evidence type="ECO:0000256" key="1">
    <source>
        <dbReference type="ARBA" id="ARBA00023002"/>
    </source>
</evidence>
<dbReference type="InterPro" id="IPR045010">
    <property type="entry name" value="MDR_fam"/>
</dbReference>
<sequence length="339" mass="36863">MSEQNQQIKLAKRPEGTPTKEHFDIVDIPINEPNDGEVLIKTVYLSVDPYMRGRMSAGKSYVKPFEVDKPINGTIVGEVVTSKSDSFSKGDLVRGMFPWQRYNVVSASYVEKIDPSIAPLTAYLSVLGMTGLTAYFGLLDIGQPKEGETVVISAAAGAVGSTVGQIAKIKGANVVGIAGTDEKIAYLENQLGFDKAVNYKASNFKQQLKKACPNGVDVYFDNVGGEVTDNVLSLLNDFARVPLCGAISTYNLKPGEDYGPSILPKILKTRTTVKGFIVSDYQEQFPEATKDLANWIAEDKLSYEVTTIEGFENTPTAFLNLFEGKNKGKQLVKVSETSS</sequence>
<dbReference type="InterPro" id="IPR041694">
    <property type="entry name" value="ADH_N_2"/>
</dbReference>
<dbReference type="Gene3D" id="3.90.180.10">
    <property type="entry name" value="Medium-chain alcohol dehydrogenases, catalytic domain"/>
    <property type="match status" value="1"/>
</dbReference>
<evidence type="ECO:0000256" key="2">
    <source>
        <dbReference type="SAM" id="MobiDB-lite"/>
    </source>
</evidence>
<dbReference type="Gene3D" id="3.40.50.720">
    <property type="entry name" value="NAD(P)-binding Rossmann-like Domain"/>
    <property type="match status" value="1"/>
</dbReference>
<gene>
    <name evidence="4" type="primary">yfmJ</name>
    <name evidence="4" type="ORF">MACH08_34160</name>
</gene>
<keyword evidence="1" id="KW-0560">Oxidoreductase</keyword>
<dbReference type="SMART" id="SM00829">
    <property type="entry name" value="PKS_ER"/>
    <property type="match status" value="1"/>
</dbReference>
<dbReference type="InterPro" id="IPR013149">
    <property type="entry name" value="ADH-like_C"/>
</dbReference>
<dbReference type="Pfam" id="PF16884">
    <property type="entry name" value="ADH_N_2"/>
    <property type="match status" value="1"/>
</dbReference>
<feature type="domain" description="Enoyl reductase (ER)" evidence="3">
    <location>
        <begin position="16"/>
        <end position="332"/>
    </location>
</feature>
<organism evidence="4 5">
    <name type="scientific">Oceanobacillus kimchii</name>
    <dbReference type="NCBI Taxonomy" id="746691"/>
    <lineage>
        <taxon>Bacteria</taxon>
        <taxon>Bacillati</taxon>
        <taxon>Bacillota</taxon>
        <taxon>Bacilli</taxon>
        <taxon>Bacillales</taxon>
        <taxon>Bacillaceae</taxon>
        <taxon>Oceanobacillus</taxon>
    </lineage>
</organism>
<dbReference type="SUPFAM" id="SSF50129">
    <property type="entry name" value="GroES-like"/>
    <property type="match status" value="2"/>
</dbReference>
<protein>
    <submittedName>
        <fullName evidence="4">NADP-dependent oxidoreductase YfmJ</fullName>
    </submittedName>
</protein>
<accession>A0ABQ5TS06</accession>
<feature type="region of interest" description="Disordered" evidence="2">
    <location>
        <begin position="1"/>
        <end position="20"/>
    </location>
</feature>
<reference evidence="4 5" key="1">
    <citation type="submission" date="2023-02" db="EMBL/GenBank/DDBJ databases">
        <title>Oceanobacillus kimchii IFOP_LL358 isolated form Alexandrium catenella lab strain.</title>
        <authorList>
            <person name="Gajardo G."/>
            <person name="Ueki S."/>
            <person name="Maruyama F."/>
        </authorList>
    </citation>
    <scope>NUCLEOTIDE SEQUENCE [LARGE SCALE GENOMIC DNA]</scope>
    <source>
        <strain evidence="4 5">IFOP_LL358</strain>
    </source>
</reference>
<evidence type="ECO:0000313" key="5">
    <source>
        <dbReference type="Proteomes" id="UP001275436"/>
    </source>
</evidence>
<dbReference type="RefSeq" id="WP_017798167.1">
    <property type="nucleotide sequence ID" value="NZ_BSKO01000001.1"/>
</dbReference>
<dbReference type="SUPFAM" id="SSF51735">
    <property type="entry name" value="NAD(P)-binding Rossmann-fold domains"/>
    <property type="match status" value="1"/>
</dbReference>
<dbReference type="Proteomes" id="UP001275436">
    <property type="component" value="Unassembled WGS sequence"/>
</dbReference>
<dbReference type="InterPro" id="IPR036291">
    <property type="entry name" value="NAD(P)-bd_dom_sf"/>
</dbReference>
<evidence type="ECO:0000313" key="4">
    <source>
        <dbReference type="EMBL" id="GLO67632.1"/>
    </source>
</evidence>
<name>A0ABQ5TS06_9BACI</name>
<comment type="caution">
    <text evidence="4">The sequence shown here is derived from an EMBL/GenBank/DDBJ whole genome shotgun (WGS) entry which is preliminary data.</text>
</comment>
<dbReference type="CDD" id="cd05288">
    <property type="entry name" value="PGDH"/>
    <property type="match status" value="1"/>
</dbReference>
<keyword evidence="5" id="KW-1185">Reference proteome</keyword>
<dbReference type="InterPro" id="IPR011032">
    <property type="entry name" value="GroES-like_sf"/>
</dbReference>